<dbReference type="PANTHER" id="PTHR24096:SF149">
    <property type="entry name" value="AMP-BINDING DOMAIN-CONTAINING PROTEIN-RELATED"/>
    <property type="match status" value="1"/>
</dbReference>
<feature type="domain" description="AMP-binding enzyme C-terminal" evidence="5">
    <location>
        <begin position="473"/>
        <end position="549"/>
    </location>
</feature>
<dbReference type="EC" id="6.2.1.3" evidence="6"/>
<reference evidence="6" key="1">
    <citation type="submission" date="2019-11" db="EMBL/GenBank/DDBJ databases">
        <authorList>
            <person name="Feng L."/>
        </authorList>
    </citation>
    <scope>NUCLEOTIDE SEQUENCE</scope>
    <source>
        <strain evidence="6">AodontolyticusLFYP35</strain>
    </source>
</reference>
<dbReference type="InterPro" id="IPR025110">
    <property type="entry name" value="AMP-bd_C"/>
</dbReference>
<name>A0A6N2TIL6_9ACTO</name>
<dbReference type="Gene3D" id="3.30.300.30">
    <property type="match status" value="1"/>
</dbReference>
<organism evidence="6">
    <name type="scientific">Schaalia odontolytica</name>
    <dbReference type="NCBI Taxonomy" id="1660"/>
    <lineage>
        <taxon>Bacteria</taxon>
        <taxon>Bacillati</taxon>
        <taxon>Actinomycetota</taxon>
        <taxon>Actinomycetes</taxon>
        <taxon>Actinomycetales</taxon>
        <taxon>Actinomycetaceae</taxon>
        <taxon>Schaalia</taxon>
    </lineage>
</organism>
<evidence type="ECO:0000313" key="6">
    <source>
        <dbReference type="EMBL" id="VYT03851.1"/>
    </source>
</evidence>
<gene>
    <name evidence="6" type="primary">fadD</name>
    <name evidence="6" type="ORF">AOLFYP35_01313</name>
</gene>
<sequence length="600" mass="65993">MVSDLTLQSRRQYDPGTPLEVPVPDTSLITLLETSARLYPERIAVDYFGATLTYAQLYAQVLRAAQVLIETGLRRGDVCAICLPNCPQALVAFYACMRIGVVAAEHNPLAPAEEIHQQLDRHHGKVAIVWEKSVGAFIREGDKSLDTIFTVDISAGMPRSQRMLLSLPIERARQTREQMRAARPKDARSWDQAVAHARLVHPDTPQATGDDLAVILHTGGTNGVPKSVPLTHRNIGTNVNQCRMWVWKLHEGAETFYSLLPYFHAYGLTFFMCAAVHLAATQLLLPKFDVDLALEAHKRRPVTFFVGVPPMFERVMTRAAEKNVSLKTIKWSICGAMPLSKTLAQQWEEATDGMIIEGYGMSETSPVIAGSPLADNRYHGALGVVFPSTDVRLVDLEDPSIDVEDGTPGEIIVKGPQVFSGYLDAPEETARVFTEDGWLRTGDVAINKDGFLVMSDRKKELILSGGFNVYPSQVEAAIRSMPGVKDVAVVGLPAGEAREEVTAALILEDDAPMITLAQVRAWAEKYVSHYALPRQIAIITDLPRNPLGKVMRRKVKEQLLDPANRMIESAQRAIGEAAAAVSERLSPGDTATEQKTDENE</sequence>
<proteinExistence type="inferred from homology"/>
<dbReference type="EMBL" id="CACRSM010000002">
    <property type="protein sequence ID" value="VYT03851.1"/>
    <property type="molecule type" value="Genomic_DNA"/>
</dbReference>
<dbReference type="Pfam" id="PF13193">
    <property type="entry name" value="AMP-binding_C"/>
    <property type="match status" value="1"/>
</dbReference>
<feature type="region of interest" description="Disordered" evidence="3">
    <location>
        <begin position="578"/>
        <end position="600"/>
    </location>
</feature>
<evidence type="ECO:0000259" key="4">
    <source>
        <dbReference type="Pfam" id="PF00501"/>
    </source>
</evidence>
<dbReference type="AlphaFoldDB" id="A0A6N2TIL6"/>
<dbReference type="PANTHER" id="PTHR24096">
    <property type="entry name" value="LONG-CHAIN-FATTY-ACID--COA LIGASE"/>
    <property type="match status" value="1"/>
</dbReference>
<dbReference type="InterPro" id="IPR045851">
    <property type="entry name" value="AMP-bd_C_sf"/>
</dbReference>
<dbReference type="InterPro" id="IPR042099">
    <property type="entry name" value="ANL_N_sf"/>
</dbReference>
<protein>
    <submittedName>
        <fullName evidence="6">Long-chain-fatty-acid--CoA ligase</fullName>
        <ecNumber evidence="6">6.2.1.3</ecNumber>
    </submittedName>
</protein>
<comment type="similarity">
    <text evidence="1">Belongs to the ATP-dependent AMP-binding enzyme family.</text>
</comment>
<evidence type="ECO:0000259" key="5">
    <source>
        <dbReference type="Pfam" id="PF13193"/>
    </source>
</evidence>
<dbReference type="Gene3D" id="3.40.50.12780">
    <property type="entry name" value="N-terminal domain of ligase-like"/>
    <property type="match status" value="1"/>
</dbReference>
<dbReference type="SUPFAM" id="SSF56801">
    <property type="entry name" value="Acetyl-CoA synthetase-like"/>
    <property type="match status" value="1"/>
</dbReference>
<accession>A0A6N2TIL6</accession>
<dbReference type="Pfam" id="PF00501">
    <property type="entry name" value="AMP-binding"/>
    <property type="match status" value="1"/>
</dbReference>
<dbReference type="InterPro" id="IPR000873">
    <property type="entry name" value="AMP-dep_synth/lig_dom"/>
</dbReference>
<evidence type="ECO:0000256" key="3">
    <source>
        <dbReference type="SAM" id="MobiDB-lite"/>
    </source>
</evidence>
<keyword evidence="2 6" id="KW-0436">Ligase</keyword>
<dbReference type="GO" id="GO:0004467">
    <property type="term" value="F:long-chain fatty acid-CoA ligase activity"/>
    <property type="evidence" value="ECO:0007669"/>
    <property type="project" value="UniProtKB-EC"/>
</dbReference>
<feature type="domain" description="AMP-dependent synthetase/ligase" evidence="4">
    <location>
        <begin position="32"/>
        <end position="423"/>
    </location>
</feature>
<evidence type="ECO:0000256" key="1">
    <source>
        <dbReference type="ARBA" id="ARBA00006432"/>
    </source>
</evidence>
<evidence type="ECO:0000256" key="2">
    <source>
        <dbReference type="ARBA" id="ARBA00022598"/>
    </source>
</evidence>